<proteinExistence type="predicted"/>
<sequence>MSLVCSSPFELLWELVLQFTDDRRNGRGRPGIGLSLGCGSGFTGDMASAMVILGREFSLWSVGRGGDTLGRLE</sequence>
<gene>
    <name evidence="1" type="ORF">B9Q03_09950</name>
</gene>
<evidence type="ECO:0000313" key="1">
    <source>
        <dbReference type="EMBL" id="PSN87864.1"/>
    </source>
</evidence>
<dbReference type="EMBL" id="NEXE01000142">
    <property type="protein sequence ID" value="PSN87864.1"/>
    <property type="molecule type" value="Genomic_DNA"/>
</dbReference>
<protein>
    <submittedName>
        <fullName evidence="1">Uncharacterized protein</fullName>
    </submittedName>
</protein>
<organism evidence="1 2">
    <name type="scientific">Candidatus Marsarchaeota G2 archaeon OSP_D</name>
    <dbReference type="NCBI Taxonomy" id="1978157"/>
    <lineage>
        <taxon>Archaea</taxon>
        <taxon>Candidatus Marsarchaeota</taxon>
        <taxon>Candidatus Marsarchaeota group 2</taxon>
    </lineage>
</organism>
<evidence type="ECO:0000313" key="2">
    <source>
        <dbReference type="Proteomes" id="UP000240322"/>
    </source>
</evidence>
<reference evidence="1 2" key="1">
    <citation type="submission" date="2017-04" db="EMBL/GenBank/DDBJ databases">
        <title>Novel microbial lineages endemic to geothermal iron-oxide mats fill important gaps in the evolutionary history of Archaea.</title>
        <authorList>
            <person name="Jay Z.J."/>
            <person name="Beam J.P."/>
            <person name="Dlakic M."/>
            <person name="Rusch D.B."/>
            <person name="Kozubal M.A."/>
            <person name="Inskeep W.P."/>
        </authorList>
    </citation>
    <scope>NUCLEOTIDE SEQUENCE [LARGE SCALE GENOMIC DNA]</scope>
    <source>
        <strain evidence="1">OSP_D</strain>
    </source>
</reference>
<comment type="caution">
    <text evidence="1">The sequence shown here is derived from an EMBL/GenBank/DDBJ whole genome shotgun (WGS) entry which is preliminary data.</text>
</comment>
<name>A0A2R6ANA2_9ARCH</name>
<accession>A0A2R6ANA2</accession>
<dbReference type="AlphaFoldDB" id="A0A2R6ANA2"/>
<dbReference type="Proteomes" id="UP000240322">
    <property type="component" value="Unassembled WGS sequence"/>
</dbReference>